<dbReference type="EMBL" id="JAKIXB020000017">
    <property type="protein sequence ID" value="KAL1601107.1"/>
    <property type="molecule type" value="Genomic_DNA"/>
</dbReference>
<evidence type="ECO:0000256" key="1">
    <source>
        <dbReference type="SAM" id="MobiDB-lite"/>
    </source>
</evidence>
<evidence type="ECO:0000313" key="2">
    <source>
        <dbReference type="EMBL" id="KAL1601107.1"/>
    </source>
</evidence>
<comment type="caution">
    <text evidence="2">The sequence shown here is derived from an EMBL/GenBank/DDBJ whole genome shotgun (WGS) entry which is preliminary data.</text>
</comment>
<feature type="compositionally biased region" description="Low complexity" evidence="1">
    <location>
        <begin position="15"/>
        <end position="35"/>
    </location>
</feature>
<organism evidence="2 3">
    <name type="scientific">Nothophoma quercina</name>
    <dbReference type="NCBI Taxonomy" id="749835"/>
    <lineage>
        <taxon>Eukaryota</taxon>
        <taxon>Fungi</taxon>
        <taxon>Dikarya</taxon>
        <taxon>Ascomycota</taxon>
        <taxon>Pezizomycotina</taxon>
        <taxon>Dothideomycetes</taxon>
        <taxon>Pleosporomycetidae</taxon>
        <taxon>Pleosporales</taxon>
        <taxon>Pleosporineae</taxon>
        <taxon>Didymellaceae</taxon>
        <taxon>Nothophoma</taxon>
    </lineage>
</organism>
<feature type="compositionally biased region" description="Polar residues" evidence="1">
    <location>
        <begin position="36"/>
        <end position="56"/>
    </location>
</feature>
<proteinExistence type="predicted"/>
<keyword evidence="3" id="KW-1185">Reference proteome</keyword>
<feature type="region of interest" description="Disordered" evidence="1">
    <location>
        <begin position="1"/>
        <end position="56"/>
    </location>
</feature>
<accession>A0ABR3RB01</accession>
<gene>
    <name evidence="2" type="ORF">SLS59_005777</name>
</gene>
<dbReference type="Proteomes" id="UP001521222">
    <property type="component" value="Unassembled WGS sequence"/>
</dbReference>
<protein>
    <submittedName>
        <fullName evidence="2">Uncharacterized protein</fullName>
    </submittedName>
</protein>
<sequence length="286" mass="31106">MANMGDQPPPATTMSSSNELTSNGSSGSPASPTGSDNTVTQPQPSPATNSEPQLGQGSAMFSTDLGMCAPRRLQGPGYPSVVVKSDKIYAVATAAGHWRAKYPYQYMCILPQGKWQIGDLWDEEDIYIDTASFCKAVLSFIEQDNCIRAKKYAHEWSKQHLERLSVLGGDMSELYNKANPLSIVHKIFTTEERQLYPPIFLWHVAHIMRVAMLAVKGVKLPAKVTGIASERPNVDNENVDADGAARDPKTAESSAMPHTVPSSMALPGKWPHDTLGVTVRLIGSQH</sequence>
<feature type="region of interest" description="Disordered" evidence="1">
    <location>
        <begin position="231"/>
        <end position="261"/>
    </location>
</feature>
<name>A0ABR3RB01_9PLEO</name>
<evidence type="ECO:0000313" key="3">
    <source>
        <dbReference type="Proteomes" id="UP001521222"/>
    </source>
</evidence>
<reference evidence="2 3" key="1">
    <citation type="submission" date="2024-02" db="EMBL/GenBank/DDBJ databases">
        <title>De novo assembly and annotation of 12 fungi associated with fruit tree decline syndrome in Ontario, Canada.</title>
        <authorList>
            <person name="Sulman M."/>
            <person name="Ellouze W."/>
            <person name="Ilyukhin E."/>
        </authorList>
    </citation>
    <scope>NUCLEOTIDE SEQUENCE [LARGE SCALE GENOMIC DNA]</scope>
    <source>
        <strain evidence="2 3">M97-236</strain>
    </source>
</reference>